<accession>W6XVR5</accession>
<sequence length="365" mass="42646">MLCHFFALAETTIKVQDVFQAYQSHPANSFERPIYYRVVHADSWNAESDDIQSKLHPPPSFQTLTIQQMRGYVNMHAVLSNHVPTPFISATIDLVRALHITFCTYKERTKVTILLICPWRLEPGSFMACNDLRTRCGLEPKSIYNTEVIIWGQVPSKAILHRWDREHFCRSGLFDVFPCIADLEVTMRLQDLRTKLKDDYPRFSAKKIASALVCLGMSPSELHIKQIFLFLLGQAVGYAVQKNLDKTDAHLRTLFPLHIDEFEDAIFHLATLRGRQSILSYFKKVYAKDVRQLCPQTDPFGILTNRKYQRRWRKSWSMRINDRFCPNFRSRWICREESDLSELEMQEILDQDAHGLREWLISCPT</sequence>
<protein>
    <recommendedName>
        <fullName evidence="1">DUF7587 domain-containing protein</fullName>
    </recommendedName>
</protein>
<feature type="domain" description="DUF7587" evidence="1">
    <location>
        <begin position="32"/>
        <end position="166"/>
    </location>
</feature>
<evidence type="ECO:0000313" key="3">
    <source>
        <dbReference type="Proteomes" id="UP000053841"/>
    </source>
</evidence>
<dbReference type="GeneID" id="19144591"/>
<dbReference type="EMBL" id="KI965082">
    <property type="protein sequence ID" value="EUC26869.1"/>
    <property type="molecule type" value="Genomic_DNA"/>
</dbReference>
<evidence type="ECO:0000259" key="1">
    <source>
        <dbReference type="Pfam" id="PF24494"/>
    </source>
</evidence>
<dbReference type="Proteomes" id="UP000053841">
    <property type="component" value="Unassembled WGS sequence"/>
</dbReference>
<dbReference type="RefSeq" id="XP_007718828.1">
    <property type="nucleotide sequence ID" value="XM_007720638.1"/>
</dbReference>
<dbReference type="InterPro" id="IPR056009">
    <property type="entry name" value="DUF7587"/>
</dbReference>
<dbReference type="HOGENOM" id="CLU_758596_0_0_1"/>
<dbReference type="OrthoDB" id="5386629at2759"/>
<name>W6XVR5_COCC2</name>
<evidence type="ECO:0000313" key="2">
    <source>
        <dbReference type="EMBL" id="EUC26869.1"/>
    </source>
</evidence>
<organism evidence="2 3">
    <name type="scientific">Cochliobolus carbonum (strain 26-R-13)</name>
    <name type="common">Maize leaf spot fungus</name>
    <name type="synonym">Bipolaris zeicola</name>
    <dbReference type="NCBI Taxonomy" id="930089"/>
    <lineage>
        <taxon>Eukaryota</taxon>
        <taxon>Fungi</taxon>
        <taxon>Dikarya</taxon>
        <taxon>Ascomycota</taxon>
        <taxon>Pezizomycotina</taxon>
        <taxon>Dothideomycetes</taxon>
        <taxon>Pleosporomycetidae</taxon>
        <taxon>Pleosporales</taxon>
        <taxon>Pleosporineae</taxon>
        <taxon>Pleosporaceae</taxon>
        <taxon>Bipolaris</taxon>
    </lineage>
</organism>
<proteinExistence type="predicted"/>
<keyword evidence="3" id="KW-1185">Reference proteome</keyword>
<dbReference type="KEGG" id="bze:COCCADRAFT_113149"/>
<dbReference type="Pfam" id="PF24494">
    <property type="entry name" value="DUF7587"/>
    <property type="match status" value="1"/>
</dbReference>
<reference evidence="2 3" key="1">
    <citation type="journal article" date="2013" name="PLoS Genet.">
        <title>Comparative genome structure, secondary metabolite, and effector coding capacity across Cochliobolus pathogens.</title>
        <authorList>
            <person name="Condon B.J."/>
            <person name="Leng Y."/>
            <person name="Wu D."/>
            <person name="Bushley K.E."/>
            <person name="Ohm R.A."/>
            <person name="Otillar R."/>
            <person name="Martin J."/>
            <person name="Schackwitz W."/>
            <person name="Grimwood J."/>
            <person name="MohdZainudin N."/>
            <person name="Xue C."/>
            <person name="Wang R."/>
            <person name="Manning V.A."/>
            <person name="Dhillon B."/>
            <person name="Tu Z.J."/>
            <person name="Steffenson B.J."/>
            <person name="Salamov A."/>
            <person name="Sun H."/>
            <person name="Lowry S."/>
            <person name="LaButti K."/>
            <person name="Han J."/>
            <person name="Copeland A."/>
            <person name="Lindquist E."/>
            <person name="Barry K."/>
            <person name="Schmutz J."/>
            <person name="Baker S.E."/>
            <person name="Ciuffetti L.M."/>
            <person name="Grigoriev I.V."/>
            <person name="Zhong S."/>
            <person name="Turgeon B.G."/>
        </authorList>
    </citation>
    <scope>NUCLEOTIDE SEQUENCE [LARGE SCALE GENOMIC DNA]</scope>
    <source>
        <strain evidence="2 3">26-R-13</strain>
    </source>
</reference>
<dbReference type="AlphaFoldDB" id="W6XVR5"/>
<gene>
    <name evidence="2" type="ORF">COCCADRAFT_113149</name>
</gene>